<evidence type="ECO:0000313" key="3">
    <source>
        <dbReference type="WBParaSite" id="SMRG1_48170.1"/>
    </source>
</evidence>
<protein>
    <recommendedName>
        <fullName evidence="4">Ephrin RBD domain-containing protein</fullName>
    </recommendedName>
</protein>
<accession>A0AA84ZUF4</accession>
<keyword evidence="1" id="KW-0472">Membrane</keyword>
<sequence>MNSWYTIETEFIKLNKKYILWILLFIISKFTHFSFIECNTFQSHLIYWDPDNIVFQTKPVPLLRVKPKDEIIFVCAQESLYILWTYEFKVFESCSMWLNDNLMVNLLLRCPDKSNRKLQMRQSTNHISKDKLNLKYSQNLFIKNQSSLMRNSSIVENNNIKSNKYSKRSTKIFNKRSSSSSTSLKSLISHSPLIDRKKHPSQFTLLVEEFAWANGNPSFPVNRPVYFLAQPSVCHSRNMRLGIVNGDFTGLLSDPYVNRFQTFWFTNNSGLIPSLKQNSSFLSKSDPNNYDPSIQKNILSNDKQGLCSAASTSSSSLSIVNGYFKNLLKILLVIDFIIPIIIFYICLN</sequence>
<name>A0AA84ZUF4_9TREM</name>
<dbReference type="Proteomes" id="UP000050790">
    <property type="component" value="Unassembled WGS sequence"/>
</dbReference>
<dbReference type="InterPro" id="IPR008972">
    <property type="entry name" value="Cupredoxin"/>
</dbReference>
<evidence type="ECO:0008006" key="4">
    <source>
        <dbReference type="Google" id="ProtNLM"/>
    </source>
</evidence>
<proteinExistence type="predicted"/>
<keyword evidence="1" id="KW-0812">Transmembrane</keyword>
<evidence type="ECO:0000313" key="2">
    <source>
        <dbReference type="Proteomes" id="UP000050790"/>
    </source>
</evidence>
<dbReference type="Gene3D" id="2.60.40.420">
    <property type="entry name" value="Cupredoxins - blue copper proteins"/>
    <property type="match status" value="1"/>
</dbReference>
<feature type="transmembrane region" description="Helical" evidence="1">
    <location>
        <begin position="327"/>
        <end position="347"/>
    </location>
</feature>
<dbReference type="WBParaSite" id="SMRG1_48170.1">
    <property type="protein sequence ID" value="SMRG1_48170.1"/>
    <property type="gene ID" value="SMRG1_48170"/>
</dbReference>
<organism evidence="2 3">
    <name type="scientific">Schistosoma margrebowiei</name>
    <dbReference type="NCBI Taxonomy" id="48269"/>
    <lineage>
        <taxon>Eukaryota</taxon>
        <taxon>Metazoa</taxon>
        <taxon>Spiralia</taxon>
        <taxon>Lophotrochozoa</taxon>
        <taxon>Platyhelminthes</taxon>
        <taxon>Trematoda</taxon>
        <taxon>Digenea</taxon>
        <taxon>Strigeidida</taxon>
        <taxon>Schistosomatoidea</taxon>
        <taxon>Schistosomatidae</taxon>
        <taxon>Schistosoma</taxon>
    </lineage>
</organism>
<feature type="transmembrane region" description="Helical" evidence="1">
    <location>
        <begin position="18"/>
        <end position="36"/>
    </location>
</feature>
<keyword evidence="1" id="KW-1133">Transmembrane helix</keyword>
<dbReference type="AlphaFoldDB" id="A0AA84ZUF4"/>
<reference evidence="3" key="1">
    <citation type="submission" date="2023-11" db="UniProtKB">
        <authorList>
            <consortium name="WormBaseParasite"/>
        </authorList>
    </citation>
    <scope>IDENTIFICATION</scope>
</reference>
<evidence type="ECO:0000256" key="1">
    <source>
        <dbReference type="SAM" id="Phobius"/>
    </source>
</evidence>